<protein>
    <submittedName>
        <fullName evidence="2">Stage II sporulation protein P</fullName>
    </submittedName>
</protein>
<dbReference type="EMBL" id="LNQP01000005">
    <property type="protein sequence ID" value="KSU89385.1"/>
    <property type="molecule type" value="Genomic_DNA"/>
</dbReference>
<organism evidence="2 3">
    <name type="scientific">Priestia veravalensis</name>
    <dbReference type="NCBI Taxonomy" id="1414648"/>
    <lineage>
        <taxon>Bacteria</taxon>
        <taxon>Bacillati</taxon>
        <taxon>Bacillota</taxon>
        <taxon>Bacilli</taxon>
        <taxon>Bacillales</taxon>
        <taxon>Bacillaceae</taxon>
        <taxon>Priestia</taxon>
    </lineage>
</organism>
<reference evidence="2 3" key="1">
    <citation type="submission" date="2015-11" db="EMBL/GenBank/DDBJ databases">
        <title>Bacillus caseinolyticus sp nov.</title>
        <authorList>
            <person name="Dastager S.G."/>
            <person name="Mawlankar R."/>
        </authorList>
    </citation>
    <scope>NUCLEOTIDE SEQUENCE [LARGE SCALE GENOMIC DNA]</scope>
    <source>
        <strain evidence="2 3">SGD-V-76</strain>
    </source>
</reference>
<evidence type="ECO:0000313" key="3">
    <source>
        <dbReference type="Proteomes" id="UP000053681"/>
    </source>
</evidence>
<evidence type="ECO:0000313" key="2">
    <source>
        <dbReference type="EMBL" id="KSU89385.1"/>
    </source>
</evidence>
<proteinExistence type="predicted"/>
<sequence>MKSSNDNRANFFVLTYRMIMVIICVVVLISSAVFVVSYSAFKEQFHSSIVYQTLSKHKAETLYYLMSQENQHFKKAFDDNFSTPSLSSTLLELSTSIRTQDARSLFGSEIPGFSIFDSNLIIAGEGTNFTNFPKESAPPIEEVLKEREVDKEEVEQPSTEKEKEQEEKPPANTTNGRKVVYIYHTHSWESYLPLLGLEGDGNADKAADSKTNISMVGEMLGRELESQGIGAEVDTTNIGAKLNEKGWKTPRSYAMSRTIVQEAMAQNKDLTYLIDLHRDSLRKKDTTIQINDKSYARVMFVLGKENQNFEQNLKLSKALHEGLEKKYPGLSRGVLGKSKASGNGVYNQDLSTNAILIEMGGVDNNMEELTNTVKALADVLSEFYWDAEKVNGNES</sequence>
<evidence type="ECO:0000256" key="1">
    <source>
        <dbReference type="SAM" id="MobiDB-lite"/>
    </source>
</evidence>
<dbReference type="Proteomes" id="UP000053681">
    <property type="component" value="Unassembled WGS sequence"/>
</dbReference>
<name>A0A0V8JQL4_9BACI</name>
<feature type="region of interest" description="Disordered" evidence="1">
    <location>
        <begin position="145"/>
        <end position="175"/>
    </location>
</feature>
<dbReference type="NCBIfam" id="TIGR02867">
    <property type="entry name" value="spore_II_P"/>
    <property type="match status" value="1"/>
</dbReference>
<accession>A0A0V8JQL4</accession>
<dbReference type="RefSeq" id="WP_025911171.1">
    <property type="nucleotide sequence ID" value="NZ_KQ758628.1"/>
</dbReference>
<gene>
    <name evidence="2" type="ORF">AS180_02195</name>
</gene>
<dbReference type="Pfam" id="PF07454">
    <property type="entry name" value="SpoIIP"/>
    <property type="match status" value="1"/>
</dbReference>
<dbReference type="SUPFAM" id="SSF53187">
    <property type="entry name" value="Zn-dependent exopeptidases"/>
    <property type="match status" value="1"/>
</dbReference>
<comment type="caution">
    <text evidence="2">The sequence shown here is derived from an EMBL/GenBank/DDBJ whole genome shotgun (WGS) entry which is preliminary data.</text>
</comment>
<dbReference type="GeneID" id="93682306"/>
<dbReference type="AlphaFoldDB" id="A0A0V8JQL4"/>
<dbReference type="InterPro" id="IPR010897">
    <property type="entry name" value="Spore_II_P"/>
</dbReference>
<feature type="compositionally biased region" description="Basic and acidic residues" evidence="1">
    <location>
        <begin position="158"/>
        <end position="169"/>
    </location>
</feature>
<keyword evidence="3" id="KW-1185">Reference proteome</keyword>